<proteinExistence type="predicted"/>
<name>A0A1V3KWF1_9PAST</name>
<comment type="caution">
    <text evidence="1">The sequence shown here is derived from an EMBL/GenBank/DDBJ whole genome shotgun (WGS) entry which is preliminary data.</text>
</comment>
<dbReference type="EMBL" id="MLAG01000037">
    <property type="protein sequence ID" value="OOF81961.1"/>
    <property type="molecule type" value="Genomic_DNA"/>
</dbReference>
<dbReference type="RefSeq" id="WP_077496953.1">
    <property type="nucleotide sequence ID" value="NZ_MLAG01000037.1"/>
</dbReference>
<evidence type="ECO:0000313" key="2">
    <source>
        <dbReference type="Proteomes" id="UP000188573"/>
    </source>
</evidence>
<reference evidence="1 2" key="1">
    <citation type="submission" date="2016-10" db="EMBL/GenBank/DDBJ databases">
        <title>Rodentibacter gen. nov. and new species.</title>
        <authorList>
            <person name="Christensen H."/>
        </authorList>
    </citation>
    <scope>NUCLEOTIDE SEQUENCE [LARGE SCALE GENOMIC DNA]</scope>
    <source>
        <strain evidence="1 2">Ac81</strain>
    </source>
</reference>
<gene>
    <name evidence="1" type="ORF">BKG92_07510</name>
</gene>
<accession>A0A1V3KWF1</accession>
<dbReference type="Proteomes" id="UP000188573">
    <property type="component" value="Unassembled WGS sequence"/>
</dbReference>
<keyword evidence="2" id="KW-1185">Reference proteome</keyword>
<dbReference type="AlphaFoldDB" id="A0A1V3KWF1"/>
<sequence>MSVREFFIHLLGGITKEELNKELDTNRGVCKEWDEYREDINKYIISLIDLDSYFLEKNEYLKAHMQSRNYYYSELYKLRHGKSYFDFQPIEESEFGFKNSLGHYLRKSFCGEPFEVINMLDLFTALRKQGY</sequence>
<protein>
    <submittedName>
        <fullName evidence="1">Uncharacterized protein</fullName>
    </submittedName>
</protein>
<organism evidence="1 2">
    <name type="scientific">Rodentibacter ratti</name>
    <dbReference type="NCBI Taxonomy" id="1906745"/>
    <lineage>
        <taxon>Bacteria</taxon>
        <taxon>Pseudomonadati</taxon>
        <taxon>Pseudomonadota</taxon>
        <taxon>Gammaproteobacteria</taxon>
        <taxon>Pasteurellales</taxon>
        <taxon>Pasteurellaceae</taxon>
        <taxon>Rodentibacter</taxon>
    </lineage>
</organism>
<evidence type="ECO:0000313" key="1">
    <source>
        <dbReference type="EMBL" id="OOF81961.1"/>
    </source>
</evidence>